<proteinExistence type="predicted"/>
<reference evidence="1 2" key="1">
    <citation type="submission" date="2019-01" db="EMBL/GenBank/DDBJ databases">
        <title>Lacibacter sp. strain TTM-7.</title>
        <authorList>
            <person name="Chen W.-M."/>
        </authorList>
    </citation>
    <scope>NUCLEOTIDE SEQUENCE [LARGE SCALE GENOMIC DNA]</scope>
    <source>
        <strain evidence="1 2">TTM-7</strain>
    </source>
</reference>
<sequence length="247" mass="26737">MTRSTDIVKELEALSPVVAQINAVVPYQVPEVYFETLSTVIMARIAAGGNEENSLLQVAGKEMPQTTPAGYFDSLANTILLKVKAAGNSMAIADELQELSPVLAGISKTNVYQVPAGYFDTVATTITAQLKPEAKVVAVSGMQKWMRYAAAAAVLTMIAFGINYSLRKGTDAEVIAAKIKTEAQFNKQLASVSDQAIIDYLQLTADTKDAESIKQLIDGTQLPEEADYIDEEFLEAFMKELEAKQTN</sequence>
<dbReference type="AlphaFoldDB" id="A0A4Q1CGT1"/>
<accession>A0A4Q1CGT1</accession>
<dbReference type="Proteomes" id="UP000290204">
    <property type="component" value="Unassembled WGS sequence"/>
</dbReference>
<comment type="caution">
    <text evidence="1">The sequence shown here is derived from an EMBL/GenBank/DDBJ whole genome shotgun (WGS) entry which is preliminary data.</text>
</comment>
<evidence type="ECO:0000313" key="2">
    <source>
        <dbReference type="Proteomes" id="UP000290204"/>
    </source>
</evidence>
<protein>
    <submittedName>
        <fullName evidence="1">Uncharacterized protein</fullName>
    </submittedName>
</protein>
<evidence type="ECO:0000313" key="1">
    <source>
        <dbReference type="EMBL" id="RXK59370.1"/>
    </source>
</evidence>
<gene>
    <name evidence="1" type="ORF">ESA94_14650</name>
</gene>
<organism evidence="1 2">
    <name type="scientific">Lacibacter luteus</name>
    <dbReference type="NCBI Taxonomy" id="2508719"/>
    <lineage>
        <taxon>Bacteria</taxon>
        <taxon>Pseudomonadati</taxon>
        <taxon>Bacteroidota</taxon>
        <taxon>Chitinophagia</taxon>
        <taxon>Chitinophagales</taxon>
        <taxon>Chitinophagaceae</taxon>
        <taxon>Lacibacter</taxon>
    </lineage>
</organism>
<keyword evidence="2" id="KW-1185">Reference proteome</keyword>
<dbReference type="RefSeq" id="WP_129131673.1">
    <property type="nucleotide sequence ID" value="NZ_SDHW01000004.1"/>
</dbReference>
<name>A0A4Q1CGT1_9BACT</name>
<dbReference type="OrthoDB" id="677448at2"/>
<dbReference type="EMBL" id="SDHW01000004">
    <property type="protein sequence ID" value="RXK59370.1"/>
    <property type="molecule type" value="Genomic_DNA"/>
</dbReference>